<keyword evidence="11" id="KW-0805">Transcription regulation</keyword>
<evidence type="ECO:0000256" key="9">
    <source>
        <dbReference type="ARBA" id="ARBA00022833"/>
    </source>
</evidence>
<dbReference type="PROSITE" id="PS50804">
    <property type="entry name" value="SCAN_BOX"/>
    <property type="match status" value="1"/>
</dbReference>
<feature type="domain" description="C2H2-type" evidence="18">
    <location>
        <begin position="240"/>
        <end position="267"/>
    </location>
</feature>
<evidence type="ECO:0000313" key="21">
    <source>
        <dbReference type="Proteomes" id="UP000429181"/>
    </source>
</evidence>
<keyword evidence="5" id="KW-0597">Phosphoprotein</keyword>
<dbReference type="GO" id="GO:0003700">
    <property type="term" value="F:DNA-binding transcription factor activity"/>
    <property type="evidence" value="ECO:0007669"/>
    <property type="project" value="TreeGrafter"/>
</dbReference>
<keyword evidence="8 15" id="KW-0863">Zinc-finger</keyword>
<evidence type="ECO:0000256" key="11">
    <source>
        <dbReference type="ARBA" id="ARBA00023015"/>
    </source>
</evidence>
<reference evidence="20" key="2">
    <citation type="submission" date="2025-08" db="UniProtKB">
        <authorList>
            <consortium name="Ensembl"/>
        </authorList>
    </citation>
    <scope>IDENTIFICATION</scope>
</reference>
<evidence type="ECO:0000256" key="13">
    <source>
        <dbReference type="ARBA" id="ARBA00023163"/>
    </source>
</evidence>
<proteinExistence type="inferred from homology"/>
<dbReference type="InterPro" id="IPR050589">
    <property type="entry name" value="Ikaros_C2H2-ZF"/>
</dbReference>
<dbReference type="GeneTree" id="ENSGT00940000161576"/>
<dbReference type="FunFam" id="3.30.160.60:FF:000009">
    <property type="entry name" value="zinc finger protein 79 isoform X2"/>
    <property type="match status" value="1"/>
</dbReference>
<evidence type="ECO:0000256" key="10">
    <source>
        <dbReference type="ARBA" id="ARBA00022843"/>
    </source>
</evidence>
<evidence type="ECO:0000259" key="19">
    <source>
        <dbReference type="PROSITE" id="PS50804"/>
    </source>
</evidence>
<feature type="domain" description="C2H2-type" evidence="18">
    <location>
        <begin position="408"/>
        <end position="435"/>
    </location>
</feature>
<feature type="domain" description="C2H2-type" evidence="18">
    <location>
        <begin position="296"/>
        <end position="323"/>
    </location>
</feature>
<dbReference type="GO" id="GO:0005634">
    <property type="term" value="C:nucleus"/>
    <property type="evidence" value="ECO:0007669"/>
    <property type="project" value="UniProtKB-SubCell"/>
</dbReference>
<dbReference type="Gene3D" id="1.10.4020.10">
    <property type="entry name" value="DNA breaking-rejoining enzymes"/>
    <property type="match status" value="1"/>
</dbReference>
<name>A0A4W2HML6_BOBOX</name>
<dbReference type="GO" id="GO:0006357">
    <property type="term" value="P:regulation of transcription by RNA polymerase II"/>
    <property type="evidence" value="ECO:0007669"/>
    <property type="project" value="TreeGrafter"/>
</dbReference>
<keyword evidence="14 16" id="KW-0539">Nucleus</keyword>
<evidence type="ECO:0000256" key="5">
    <source>
        <dbReference type="ARBA" id="ARBA00022553"/>
    </source>
</evidence>
<comment type="similarity">
    <text evidence="3">Belongs to the krueppel C2H2-type zinc-finger protein family.</text>
</comment>
<accession>A0A4W2HML6</accession>
<evidence type="ECO:0000259" key="18">
    <source>
        <dbReference type="PROSITE" id="PS50157"/>
    </source>
</evidence>
<dbReference type="CDD" id="cd07936">
    <property type="entry name" value="SCAN"/>
    <property type="match status" value="1"/>
</dbReference>
<sequence length="439" mass="51097">MSTKLREDPVLTPVVHTPEEPEGLRIVKVEEEENHTWEQKPGRLGNVHTYEELLCQRFRQFCYQEAPGPQEALRWLQELCQKWLQPERHSKEQILERLVLEQLLSILPEVVQARVWEYHPRSREEVVTVLENLETELEGKEQQVQASARCKQEALWKEVRPASLTNQSLIVQLKCDPWEHFPLQENADKARNTTGEFAPKQISAERNSLDSFQDPKCGETFQYRGKSEHQKVNPTRVKRHKCKECGKAFSQSSGLVQHWRIHTGEKPYKCNQCGKAISYKSALLSHEEIHNKIKCYQCNECGKAFSQNTSLVLHQRIHTGKRPYGCKECRKCFSQSSHLIGHLRIHTGEKPFKCNECERAFTQRSGLMEHQRSHNGEKPYMCKECGKTFRGSTSLTQHLRIHTGEKPYQCEERGRAFIQRSNLVCHQRIHRGQKSVSIS</sequence>
<keyword evidence="10" id="KW-0832">Ubl conjugation</keyword>
<dbReference type="Proteomes" id="UP000429181">
    <property type="component" value="Chromosome 23"/>
</dbReference>
<evidence type="ECO:0000256" key="2">
    <source>
        <dbReference type="ARBA" id="ARBA00004123"/>
    </source>
</evidence>
<feature type="domain" description="C2H2-type" evidence="18">
    <location>
        <begin position="324"/>
        <end position="351"/>
    </location>
</feature>
<feature type="coiled-coil region" evidence="17">
    <location>
        <begin position="123"/>
        <end position="150"/>
    </location>
</feature>
<keyword evidence="12" id="KW-0238">DNA-binding</keyword>
<dbReference type="Pfam" id="PF02023">
    <property type="entry name" value="SCAN"/>
    <property type="match status" value="1"/>
</dbReference>
<evidence type="ECO:0000256" key="14">
    <source>
        <dbReference type="ARBA" id="ARBA00023242"/>
    </source>
</evidence>
<dbReference type="InterPro" id="IPR003309">
    <property type="entry name" value="SCAN_dom"/>
</dbReference>
<evidence type="ECO:0000256" key="6">
    <source>
        <dbReference type="ARBA" id="ARBA00022723"/>
    </source>
</evidence>
<reference evidence="20 21" key="1">
    <citation type="submission" date="2018-11" db="EMBL/GenBank/DDBJ databases">
        <title>Haplotype-resolved cattle genomes.</title>
        <authorList>
            <person name="Low W.Y."/>
            <person name="Tearle R."/>
            <person name="Bickhart D.M."/>
            <person name="Rosen B.D."/>
            <person name="Koren S."/>
            <person name="Rhie A."/>
            <person name="Hiendleder S."/>
            <person name="Phillippy A.M."/>
            <person name="Smith T.P.L."/>
            <person name="Williams J.L."/>
        </authorList>
    </citation>
    <scope>NUCLEOTIDE SEQUENCE [LARGE SCALE GENOMIC DNA]</scope>
</reference>
<keyword evidence="17" id="KW-0175">Coiled coil</keyword>
<keyword evidence="9" id="KW-0862">Zinc</keyword>
<comment type="function">
    <text evidence="1">May be involved in transcriptional regulation.</text>
</comment>
<dbReference type="Gene3D" id="3.30.160.60">
    <property type="entry name" value="Classic Zinc Finger"/>
    <property type="match status" value="7"/>
</dbReference>
<comment type="subcellular location">
    <subcellularLocation>
        <location evidence="2 16">Nucleus</location>
    </subcellularLocation>
</comment>
<dbReference type="PANTHER" id="PTHR24404:SF100">
    <property type="entry name" value="ZINC FINGER PROTEIN 501"/>
    <property type="match status" value="1"/>
</dbReference>
<evidence type="ECO:0000256" key="7">
    <source>
        <dbReference type="ARBA" id="ARBA00022737"/>
    </source>
</evidence>
<dbReference type="Ensembl" id="ENSBIXT00005002024.1">
    <property type="protein sequence ID" value="ENSBIXP00005032340.1"/>
    <property type="gene ID" value="ENSBIXG00005012821.1"/>
</dbReference>
<dbReference type="GO" id="GO:0008270">
    <property type="term" value="F:zinc ion binding"/>
    <property type="evidence" value="ECO:0007669"/>
    <property type="project" value="UniProtKB-KW"/>
</dbReference>
<evidence type="ECO:0000256" key="16">
    <source>
        <dbReference type="PROSITE-ProRule" id="PRU00187"/>
    </source>
</evidence>
<dbReference type="FunFam" id="3.30.160.60:FF:000529">
    <property type="entry name" value="Zinc finger with KRAB and SCAN domains 8"/>
    <property type="match status" value="1"/>
</dbReference>
<dbReference type="SMART" id="SM00431">
    <property type="entry name" value="SCAN"/>
    <property type="match status" value="1"/>
</dbReference>
<dbReference type="InterPro" id="IPR036236">
    <property type="entry name" value="Znf_C2H2_sf"/>
</dbReference>
<dbReference type="PROSITE" id="PS00028">
    <property type="entry name" value="ZINC_FINGER_C2H2_1"/>
    <property type="match status" value="6"/>
</dbReference>
<dbReference type="FunFam" id="3.30.160.60:FF:000330">
    <property type="entry name" value="Zinc finger with KRAB and SCAN domains 1"/>
    <property type="match status" value="1"/>
</dbReference>
<feature type="domain" description="C2H2-type" evidence="18">
    <location>
        <begin position="352"/>
        <end position="379"/>
    </location>
</feature>
<dbReference type="FunFam" id="3.30.160.60:FF:001270">
    <property type="entry name" value="zinc finger protein 583 isoform X1"/>
    <property type="match status" value="1"/>
</dbReference>
<evidence type="ECO:0000256" key="8">
    <source>
        <dbReference type="ARBA" id="ARBA00022771"/>
    </source>
</evidence>
<dbReference type="SUPFAM" id="SSF47353">
    <property type="entry name" value="Retrovirus capsid dimerization domain-like"/>
    <property type="match status" value="1"/>
</dbReference>
<dbReference type="InterPro" id="IPR038269">
    <property type="entry name" value="SCAN_sf"/>
</dbReference>
<dbReference type="AlphaFoldDB" id="A0A4W2HML6"/>
<dbReference type="FunFam" id="3.30.160.60:FF:000557">
    <property type="entry name" value="zinc finger and SCAN domain-containing protein 29"/>
    <property type="match status" value="1"/>
</dbReference>
<evidence type="ECO:0000256" key="12">
    <source>
        <dbReference type="ARBA" id="ARBA00023125"/>
    </source>
</evidence>
<feature type="domain" description="C2H2-type" evidence="18">
    <location>
        <begin position="380"/>
        <end position="407"/>
    </location>
</feature>
<feature type="domain" description="SCAN box" evidence="19">
    <location>
        <begin position="56"/>
        <end position="137"/>
    </location>
</feature>
<evidence type="ECO:0000256" key="3">
    <source>
        <dbReference type="ARBA" id="ARBA00006991"/>
    </source>
</evidence>
<organism evidence="20 21">
    <name type="scientific">Bos indicus x Bos taurus</name>
    <name type="common">Hybrid cattle</name>
    <dbReference type="NCBI Taxonomy" id="30522"/>
    <lineage>
        <taxon>Eukaryota</taxon>
        <taxon>Metazoa</taxon>
        <taxon>Chordata</taxon>
        <taxon>Craniata</taxon>
        <taxon>Vertebrata</taxon>
        <taxon>Euteleostomi</taxon>
        <taxon>Mammalia</taxon>
        <taxon>Eutheria</taxon>
        <taxon>Laurasiatheria</taxon>
        <taxon>Artiodactyla</taxon>
        <taxon>Ruminantia</taxon>
        <taxon>Pecora</taxon>
        <taxon>Bovidae</taxon>
        <taxon>Bovinae</taxon>
        <taxon>Bos</taxon>
    </lineage>
</organism>
<protein>
    <submittedName>
        <fullName evidence="20">Uncharacterized protein</fullName>
    </submittedName>
</protein>
<evidence type="ECO:0000256" key="15">
    <source>
        <dbReference type="PROSITE-ProRule" id="PRU00042"/>
    </source>
</evidence>
<dbReference type="Pfam" id="PF00096">
    <property type="entry name" value="zf-C2H2"/>
    <property type="match status" value="6"/>
</dbReference>
<evidence type="ECO:0000256" key="1">
    <source>
        <dbReference type="ARBA" id="ARBA00003767"/>
    </source>
</evidence>
<keyword evidence="13" id="KW-0804">Transcription</keyword>
<dbReference type="FunFam" id="3.30.160.60:FF:002343">
    <property type="entry name" value="Zinc finger protein 33A"/>
    <property type="match status" value="1"/>
</dbReference>
<evidence type="ECO:0000313" key="20">
    <source>
        <dbReference type="Ensembl" id="ENSBIXP00005032340.1"/>
    </source>
</evidence>
<keyword evidence="4" id="KW-1017">Isopeptide bond</keyword>
<dbReference type="SMART" id="SM00355">
    <property type="entry name" value="ZnF_C2H2"/>
    <property type="match status" value="7"/>
</dbReference>
<dbReference type="PROSITE" id="PS50157">
    <property type="entry name" value="ZINC_FINGER_C2H2_2"/>
    <property type="match status" value="7"/>
</dbReference>
<dbReference type="PANTHER" id="PTHR24404">
    <property type="entry name" value="ZINC FINGER PROTEIN"/>
    <property type="match status" value="1"/>
</dbReference>
<dbReference type="SUPFAM" id="SSF57667">
    <property type="entry name" value="beta-beta-alpha zinc fingers"/>
    <property type="match status" value="4"/>
</dbReference>
<dbReference type="FunFam" id="3.30.160.60:FF:000229">
    <property type="entry name" value="Zinc finger protein 90 homolog"/>
    <property type="match status" value="1"/>
</dbReference>
<keyword evidence="6" id="KW-0479">Metal-binding</keyword>
<dbReference type="FunFam" id="1.10.4020.10:FF:000001">
    <property type="entry name" value="zinc finger protein 263 isoform X1"/>
    <property type="match status" value="1"/>
</dbReference>
<keyword evidence="7" id="KW-0677">Repeat</keyword>
<dbReference type="InterPro" id="IPR013087">
    <property type="entry name" value="Znf_C2H2_type"/>
</dbReference>
<evidence type="ECO:0000256" key="17">
    <source>
        <dbReference type="SAM" id="Coils"/>
    </source>
</evidence>
<dbReference type="GO" id="GO:0000978">
    <property type="term" value="F:RNA polymerase II cis-regulatory region sequence-specific DNA binding"/>
    <property type="evidence" value="ECO:0007669"/>
    <property type="project" value="TreeGrafter"/>
</dbReference>
<feature type="domain" description="C2H2-type" evidence="18">
    <location>
        <begin position="268"/>
        <end position="295"/>
    </location>
</feature>
<evidence type="ECO:0000256" key="4">
    <source>
        <dbReference type="ARBA" id="ARBA00022499"/>
    </source>
</evidence>